<reference evidence="7" key="1">
    <citation type="submission" date="2020-10" db="EMBL/GenBank/DDBJ databases">
        <authorList>
            <person name="Han B."/>
            <person name="Lu T."/>
            <person name="Zhao Q."/>
            <person name="Huang X."/>
            <person name="Zhao Y."/>
        </authorList>
    </citation>
    <scope>NUCLEOTIDE SEQUENCE</scope>
</reference>
<gene>
    <name evidence="7" type="ORF">NCGR_LOCUS65217</name>
</gene>
<evidence type="ECO:0000313" key="7">
    <source>
        <dbReference type="EMBL" id="CAD6341119.1"/>
    </source>
</evidence>
<feature type="transmembrane region" description="Helical" evidence="6">
    <location>
        <begin position="6"/>
        <end position="26"/>
    </location>
</feature>
<evidence type="ECO:0000256" key="3">
    <source>
        <dbReference type="ARBA" id="ARBA00022989"/>
    </source>
</evidence>
<evidence type="ECO:0000256" key="5">
    <source>
        <dbReference type="SAM" id="Coils"/>
    </source>
</evidence>
<comment type="subcellular location">
    <subcellularLocation>
        <location evidence="1">Membrane</location>
        <topology evidence="1">Multi-pass membrane protein</topology>
    </subcellularLocation>
</comment>
<keyword evidence="4 6" id="KW-0472">Membrane</keyword>
<feature type="transmembrane region" description="Helical" evidence="6">
    <location>
        <begin position="198"/>
        <end position="217"/>
    </location>
</feature>
<evidence type="ECO:0000313" key="8">
    <source>
        <dbReference type="Proteomes" id="UP000604825"/>
    </source>
</evidence>
<feature type="transmembrane region" description="Helical" evidence="6">
    <location>
        <begin position="399"/>
        <end position="424"/>
    </location>
</feature>
<evidence type="ECO:0000256" key="2">
    <source>
        <dbReference type="ARBA" id="ARBA00022692"/>
    </source>
</evidence>
<protein>
    <recommendedName>
        <fullName evidence="9">LIMR family protein</fullName>
    </recommendedName>
</protein>
<accession>A0A811SKQ1</accession>
<comment type="caution">
    <text evidence="7">The sequence shown here is derived from an EMBL/GenBank/DDBJ whole genome shotgun (WGS) entry which is preliminary data.</text>
</comment>
<dbReference type="InterPro" id="IPR006876">
    <property type="entry name" value="LMBR1-like_membr_prot"/>
</dbReference>
<dbReference type="Proteomes" id="UP000604825">
    <property type="component" value="Unassembled WGS sequence"/>
</dbReference>
<evidence type="ECO:0008006" key="9">
    <source>
        <dbReference type="Google" id="ProtNLM"/>
    </source>
</evidence>
<dbReference type="EMBL" id="CAJGYO010000129">
    <property type="protein sequence ID" value="CAD6341119.1"/>
    <property type="molecule type" value="Genomic_DNA"/>
</dbReference>
<feature type="transmembrane region" description="Helical" evidence="6">
    <location>
        <begin position="38"/>
        <end position="56"/>
    </location>
</feature>
<sequence>MGDFNVALVIVAAVVSVLVLLVNYQHPDDANQAYFPKRVVVLGLTVAVLSILMLPADVANRQACRKAVYNGACNLTLPMKTLWLVVYIVDAVFVFLVIPFAMFYYEGGQDKSVGKRLRTALMWVVASAVVRPRPRHLIRHMTMGENCTAFLIVTLHRMGLVGKVDFTVRHLSSMVQTFPNSFSGFSSGQPCFSQLPRVIFGGVGIACLPLGLIFSFIRRPKAVITRSQYIKEATELGKKARELKKAAEALHQEERSGNKGRKWRKNVKALEKELLLLEDDMKALEEMYPQGEQAEATWAFTVLGYIGKLIFGVVGLIVSIAWVAHIVIYLLIDPPLSSFLNEIFIKLDGVWGLLVTAAFAFFCFYLLIAVIAGEMMLGLKLVFITIHPMKWGGTLMNSFLFNVGLILLCSISVIQFCATAFAYYAQATAAQEIFGHTLQSLCGIKYLYKYNVFQYGFVALAILTLFYYTIFVSPFHQVLSQ</sequence>
<keyword evidence="8" id="KW-1185">Reference proteome</keyword>
<evidence type="ECO:0000256" key="6">
    <source>
        <dbReference type="SAM" id="Phobius"/>
    </source>
</evidence>
<dbReference type="PANTHER" id="PTHR31652:SF0">
    <property type="entry name" value="LIMR FAMILY PROTEIN DDB_G0283707-RELATED"/>
    <property type="match status" value="1"/>
</dbReference>
<dbReference type="AlphaFoldDB" id="A0A811SKQ1"/>
<dbReference type="GO" id="GO:0016020">
    <property type="term" value="C:membrane"/>
    <property type="evidence" value="ECO:0007669"/>
    <property type="project" value="UniProtKB-SubCell"/>
</dbReference>
<keyword evidence="3 6" id="KW-1133">Transmembrane helix</keyword>
<feature type="coiled-coil region" evidence="5">
    <location>
        <begin position="233"/>
        <end position="287"/>
    </location>
</feature>
<feature type="transmembrane region" description="Helical" evidence="6">
    <location>
        <begin position="309"/>
        <end position="332"/>
    </location>
</feature>
<feature type="transmembrane region" description="Helical" evidence="6">
    <location>
        <begin position="352"/>
        <end position="379"/>
    </location>
</feature>
<feature type="transmembrane region" description="Helical" evidence="6">
    <location>
        <begin position="84"/>
        <end position="105"/>
    </location>
</feature>
<dbReference type="Pfam" id="PF04791">
    <property type="entry name" value="LMBR1"/>
    <property type="match status" value="2"/>
</dbReference>
<proteinExistence type="predicted"/>
<keyword evidence="2 6" id="KW-0812">Transmembrane</keyword>
<evidence type="ECO:0000256" key="4">
    <source>
        <dbReference type="ARBA" id="ARBA00023136"/>
    </source>
</evidence>
<keyword evidence="5" id="KW-0175">Coiled coil</keyword>
<evidence type="ECO:0000256" key="1">
    <source>
        <dbReference type="ARBA" id="ARBA00004141"/>
    </source>
</evidence>
<dbReference type="PANTHER" id="PTHR31652">
    <property type="entry name" value="LIMR FAMILY PROTEIN DDB_G0283707-RELATED"/>
    <property type="match status" value="1"/>
</dbReference>
<dbReference type="OrthoDB" id="73273at2759"/>
<organism evidence="7 8">
    <name type="scientific">Miscanthus lutarioriparius</name>
    <dbReference type="NCBI Taxonomy" id="422564"/>
    <lineage>
        <taxon>Eukaryota</taxon>
        <taxon>Viridiplantae</taxon>
        <taxon>Streptophyta</taxon>
        <taxon>Embryophyta</taxon>
        <taxon>Tracheophyta</taxon>
        <taxon>Spermatophyta</taxon>
        <taxon>Magnoliopsida</taxon>
        <taxon>Liliopsida</taxon>
        <taxon>Poales</taxon>
        <taxon>Poaceae</taxon>
        <taxon>PACMAD clade</taxon>
        <taxon>Panicoideae</taxon>
        <taxon>Andropogonodae</taxon>
        <taxon>Andropogoneae</taxon>
        <taxon>Saccharinae</taxon>
        <taxon>Miscanthus</taxon>
    </lineage>
</organism>
<name>A0A811SKQ1_9POAL</name>
<feature type="transmembrane region" description="Helical" evidence="6">
    <location>
        <begin position="455"/>
        <end position="475"/>
    </location>
</feature>